<dbReference type="Pfam" id="PF00083">
    <property type="entry name" value="Sugar_tr"/>
    <property type="match status" value="1"/>
</dbReference>
<keyword evidence="4 5" id="KW-0472">Membrane</keyword>
<dbReference type="InterPro" id="IPR020846">
    <property type="entry name" value="MFS_dom"/>
</dbReference>
<evidence type="ECO:0000313" key="8">
    <source>
        <dbReference type="Proteomes" id="UP000253509"/>
    </source>
</evidence>
<protein>
    <submittedName>
        <fullName evidence="7">Sugar phosphate permease</fullName>
    </submittedName>
</protein>
<comment type="caution">
    <text evidence="7">The sequence shown here is derived from an EMBL/GenBank/DDBJ whole genome shotgun (WGS) entry which is preliminary data.</text>
</comment>
<dbReference type="RefSeq" id="WP_113905268.1">
    <property type="nucleotide sequence ID" value="NZ_QNSB01000013.1"/>
</dbReference>
<gene>
    <name evidence="7" type="ORF">DFO65_11330</name>
</gene>
<evidence type="ECO:0000256" key="5">
    <source>
        <dbReference type="SAM" id="Phobius"/>
    </source>
</evidence>
<sequence length="441" mass="45759">MSSPSLDAAPDTARMTRWPAVLCWLAVALEGFDLVVLGAVIPELLATRALGFTPEAATLVATMSLVGVGLGAAAVGPIVDRFGRRYSIIACVLIFSVFTLLVAFAPNVALFTTFRFIAGLALGAVMPSCLAYISEHNRSGKTGKATTLTMTGYHAGAVAISLLAVFYSHNWHLLFIAGGVAGLLMLPLLWWKLPESQGFLAARAAKDAETAAVGNSAGTASARDSASARESAGSAAPDAVVNDALAEKTGMAGLFAGRYKLVTIGVWVASFMGLLLVYGLNTWLPKIMADAGYPVADSLVMLFVMNVGAVVGLVIAGWLADKHGTKPIVLMWFLLAAVFLAALSIPMSGQNLVNIAVFITGVFVFSAQVLVYAFVSAIYPAQARGTALGMASAVGRIGAIVGPFITGTLVSAGIAYPWGFYLFAVVAVLGFAAMSIVPKKV</sequence>
<proteinExistence type="predicted"/>
<keyword evidence="2 5" id="KW-0812">Transmembrane</keyword>
<evidence type="ECO:0000256" key="1">
    <source>
        <dbReference type="ARBA" id="ARBA00004651"/>
    </source>
</evidence>
<evidence type="ECO:0000259" key="6">
    <source>
        <dbReference type="PROSITE" id="PS50850"/>
    </source>
</evidence>
<dbReference type="PROSITE" id="PS50850">
    <property type="entry name" value="MFS"/>
    <property type="match status" value="1"/>
</dbReference>
<dbReference type="PANTHER" id="PTHR23508:SF10">
    <property type="entry name" value="CARBOXYLIC ACID TRANSPORTER PROTEIN HOMOLOG"/>
    <property type="match status" value="1"/>
</dbReference>
<feature type="transmembrane region" description="Helical" evidence="5">
    <location>
        <begin position="56"/>
        <end position="79"/>
    </location>
</feature>
<dbReference type="PROSITE" id="PS00216">
    <property type="entry name" value="SUGAR_TRANSPORT_1"/>
    <property type="match status" value="1"/>
</dbReference>
<dbReference type="Gene3D" id="1.20.1250.20">
    <property type="entry name" value="MFS general substrate transporter like domains"/>
    <property type="match status" value="1"/>
</dbReference>
<evidence type="ECO:0000256" key="2">
    <source>
        <dbReference type="ARBA" id="ARBA00022692"/>
    </source>
</evidence>
<feature type="transmembrane region" description="Helical" evidence="5">
    <location>
        <begin position="145"/>
        <end position="167"/>
    </location>
</feature>
<keyword evidence="3 5" id="KW-1133">Transmembrane helix</keyword>
<feature type="transmembrane region" description="Helical" evidence="5">
    <location>
        <begin position="352"/>
        <end position="375"/>
    </location>
</feature>
<evidence type="ECO:0000313" key="7">
    <source>
        <dbReference type="EMBL" id="RBP69332.1"/>
    </source>
</evidence>
<dbReference type="GO" id="GO:0005886">
    <property type="term" value="C:plasma membrane"/>
    <property type="evidence" value="ECO:0007669"/>
    <property type="project" value="UniProtKB-SubCell"/>
</dbReference>
<organism evidence="7 8">
    <name type="scientific">Brevibacterium celere</name>
    <dbReference type="NCBI Taxonomy" id="225845"/>
    <lineage>
        <taxon>Bacteria</taxon>
        <taxon>Bacillati</taxon>
        <taxon>Actinomycetota</taxon>
        <taxon>Actinomycetes</taxon>
        <taxon>Micrococcales</taxon>
        <taxon>Brevibacteriaceae</taxon>
        <taxon>Brevibacterium</taxon>
    </lineage>
</organism>
<keyword evidence="8" id="KW-1185">Reference proteome</keyword>
<feature type="transmembrane region" description="Helical" evidence="5">
    <location>
        <begin position="327"/>
        <end position="346"/>
    </location>
</feature>
<dbReference type="PANTHER" id="PTHR23508">
    <property type="entry name" value="CARBOXYLIC ACID TRANSPORTER PROTEIN HOMOLOG"/>
    <property type="match status" value="1"/>
</dbReference>
<dbReference type="AlphaFoldDB" id="A0A366IGF5"/>
<evidence type="ECO:0000256" key="3">
    <source>
        <dbReference type="ARBA" id="ARBA00022989"/>
    </source>
</evidence>
<dbReference type="InterPro" id="IPR005829">
    <property type="entry name" value="Sugar_transporter_CS"/>
</dbReference>
<feature type="transmembrane region" description="Helical" evidence="5">
    <location>
        <begin position="86"/>
        <end position="108"/>
    </location>
</feature>
<feature type="transmembrane region" description="Helical" evidence="5">
    <location>
        <begin position="21"/>
        <end position="41"/>
    </location>
</feature>
<dbReference type="InterPro" id="IPR036259">
    <property type="entry name" value="MFS_trans_sf"/>
</dbReference>
<feature type="transmembrane region" description="Helical" evidence="5">
    <location>
        <begin position="300"/>
        <end position="320"/>
    </location>
</feature>
<dbReference type="EMBL" id="QNSB01000013">
    <property type="protein sequence ID" value="RBP69332.1"/>
    <property type="molecule type" value="Genomic_DNA"/>
</dbReference>
<feature type="transmembrane region" description="Helical" evidence="5">
    <location>
        <begin position="261"/>
        <end position="280"/>
    </location>
</feature>
<name>A0A366IGF5_9MICO</name>
<feature type="transmembrane region" description="Helical" evidence="5">
    <location>
        <begin position="114"/>
        <end position="133"/>
    </location>
</feature>
<reference evidence="7 8" key="1">
    <citation type="submission" date="2018-06" db="EMBL/GenBank/DDBJ databases">
        <title>Freshwater and sediment microbial communities from various areas in North America, analyzing microbe dynamics in response to fracking.</title>
        <authorList>
            <person name="Lamendella R."/>
        </authorList>
    </citation>
    <scope>NUCLEOTIDE SEQUENCE [LARGE SCALE GENOMIC DNA]</scope>
    <source>
        <strain evidence="7 8">3b_TX</strain>
    </source>
</reference>
<dbReference type="SUPFAM" id="SSF103473">
    <property type="entry name" value="MFS general substrate transporter"/>
    <property type="match status" value="1"/>
</dbReference>
<dbReference type="Proteomes" id="UP000253509">
    <property type="component" value="Unassembled WGS sequence"/>
</dbReference>
<dbReference type="InterPro" id="IPR005828">
    <property type="entry name" value="MFS_sugar_transport-like"/>
</dbReference>
<comment type="subcellular location">
    <subcellularLocation>
        <location evidence="1">Cell membrane</location>
        <topology evidence="1">Multi-pass membrane protein</topology>
    </subcellularLocation>
</comment>
<dbReference type="CDD" id="cd17365">
    <property type="entry name" value="MFS_PcaK_like"/>
    <property type="match status" value="1"/>
</dbReference>
<feature type="transmembrane region" description="Helical" evidence="5">
    <location>
        <begin position="387"/>
        <end position="406"/>
    </location>
</feature>
<feature type="transmembrane region" description="Helical" evidence="5">
    <location>
        <begin position="173"/>
        <end position="191"/>
    </location>
</feature>
<feature type="domain" description="Major facilitator superfamily (MFS) profile" evidence="6">
    <location>
        <begin position="19"/>
        <end position="441"/>
    </location>
</feature>
<accession>A0A366IGF5</accession>
<dbReference type="GO" id="GO:0046943">
    <property type="term" value="F:carboxylic acid transmembrane transporter activity"/>
    <property type="evidence" value="ECO:0007669"/>
    <property type="project" value="TreeGrafter"/>
</dbReference>
<feature type="transmembrane region" description="Helical" evidence="5">
    <location>
        <begin position="418"/>
        <end position="437"/>
    </location>
</feature>
<evidence type="ECO:0000256" key="4">
    <source>
        <dbReference type="ARBA" id="ARBA00023136"/>
    </source>
</evidence>